<name>A0A432MIN9_9BACT</name>
<dbReference type="Pfam" id="PF22725">
    <property type="entry name" value="GFO_IDH_MocA_C3"/>
    <property type="match status" value="1"/>
</dbReference>
<dbReference type="Pfam" id="PF01408">
    <property type="entry name" value="GFO_IDH_MocA"/>
    <property type="match status" value="1"/>
</dbReference>
<feature type="domain" description="Gfo/Idh/MocA-like oxidoreductase N-terminal" evidence="2">
    <location>
        <begin position="6"/>
        <end position="117"/>
    </location>
</feature>
<evidence type="ECO:0000259" key="3">
    <source>
        <dbReference type="Pfam" id="PF22725"/>
    </source>
</evidence>
<reference evidence="4 5" key="1">
    <citation type="submission" date="2018-12" db="EMBL/GenBank/DDBJ databases">
        <authorList>
            <person name="Toschakov S.V."/>
        </authorList>
    </citation>
    <scope>NUCLEOTIDE SEQUENCE [LARGE SCALE GENOMIC DNA]</scope>
    <source>
        <strain evidence="4 5">GM2012</strain>
    </source>
</reference>
<dbReference type="SUPFAM" id="SSF51735">
    <property type="entry name" value="NAD(P)-binding Rossmann-fold domains"/>
    <property type="match status" value="1"/>
</dbReference>
<dbReference type="EMBL" id="RYZH01000024">
    <property type="protein sequence ID" value="RUL87221.1"/>
    <property type="molecule type" value="Genomic_DNA"/>
</dbReference>
<keyword evidence="1" id="KW-0560">Oxidoreductase</keyword>
<dbReference type="InterPro" id="IPR055170">
    <property type="entry name" value="GFO_IDH_MocA-like_dom"/>
</dbReference>
<sequence>MAVREIRIGIVGAGQITRSRHLPNFQAMPGVSVVGVCNRRRESSARVAREWGIPRIFESWESLVEDDGIDAVVVGTWPYLHCPITLAALDAGKHVLTQARMAMNAREAQRMLDRSRECRHLTTMVVPSPLGLAGDRFVRRLIDDGFLGDLREVHVHSLSDQWASRRSPLHWRQITRYSGFNMLNLGILHETALRWTPPPIRVFARATITIPSRRDPETGEKARVGSPDSVQVLTDHEDGSIGLYRLSGVVRHNTGTSIELYGARGTILYDLQTDTIRLGRTGQELRPMPIPESDLGRWQVEEDFIAAIRGERPVTRTDFLTGARYMQFTEAVARSSRTQAPISLPLKDFSSPDE</sequence>
<feature type="domain" description="GFO/IDH/MocA-like oxidoreductase" evidence="3">
    <location>
        <begin position="138"/>
        <end position="267"/>
    </location>
</feature>
<dbReference type="Proteomes" id="UP000280296">
    <property type="component" value="Unassembled WGS sequence"/>
</dbReference>
<evidence type="ECO:0000256" key="1">
    <source>
        <dbReference type="ARBA" id="ARBA00023002"/>
    </source>
</evidence>
<protein>
    <submittedName>
        <fullName evidence="4">Gfo/Idh/MocA family oxidoreductase</fullName>
    </submittedName>
</protein>
<comment type="caution">
    <text evidence="4">The sequence shown here is derived from an EMBL/GenBank/DDBJ whole genome shotgun (WGS) entry which is preliminary data.</text>
</comment>
<dbReference type="GO" id="GO:0016491">
    <property type="term" value="F:oxidoreductase activity"/>
    <property type="evidence" value="ECO:0007669"/>
    <property type="project" value="UniProtKB-KW"/>
</dbReference>
<evidence type="ECO:0000313" key="5">
    <source>
        <dbReference type="Proteomes" id="UP000280296"/>
    </source>
</evidence>
<dbReference type="Gene3D" id="3.30.360.10">
    <property type="entry name" value="Dihydrodipicolinate Reductase, domain 2"/>
    <property type="match status" value="1"/>
</dbReference>
<evidence type="ECO:0000313" key="4">
    <source>
        <dbReference type="EMBL" id="RUL87221.1"/>
    </source>
</evidence>
<dbReference type="PANTHER" id="PTHR43818:SF11">
    <property type="entry name" value="BCDNA.GH03377"/>
    <property type="match status" value="1"/>
</dbReference>
<proteinExistence type="predicted"/>
<dbReference type="InterPro" id="IPR036291">
    <property type="entry name" value="NAD(P)-bd_dom_sf"/>
</dbReference>
<dbReference type="PANTHER" id="PTHR43818">
    <property type="entry name" value="BCDNA.GH03377"/>
    <property type="match status" value="1"/>
</dbReference>
<reference evidence="4 5" key="2">
    <citation type="submission" date="2019-01" db="EMBL/GenBank/DDBJ databases">
        <title>Tautonia sociabilis, a novel thermotolerant planctomycete of Isosphaeraceae family, isolated from a 4000 m deep subterranean habitat.</title>
        <authorList>
            <person name="Kovaleva O.L."/>
            <person name="Elcheninov A.G."/>
            <person name="Van Heerden E."/>
            <person name="Toshchakov S.V."/>
            <person name="Novikov A."/>
            <person name="Bonch-Osmolovskaya E.A."/>
            <person name="Kublanov I.V."/>
        </authorList>
    </citation>
    <scope>NUCLEOTIDE SEQUENCE [LARGE SCALE GENOMIC DNA]</scope>
    <source>
        <strain evidence="4 5">GM2012</strain>
    </source>
</reference>
<evidence type="ECO:0000259" key="2">
    <source>
        <dbReference type="Pfam" id="PF01408"/>
    </source>
</evidence>
<dbReference type="InterPro" id="IPR050463">
    <property type="entry name" value="Gfo/Idh/MocA_oxidrdct_glycsds"/>
</dbReference>
<organism evidence="4 5">
    <name type="scientific">Tautonia sociabilis</name>
    <dbReference type="NCBI Taxonomy" id="2080755"/>
    <lineage>
        <taxon>Bacteria</taxon>
        <taxon>Pseudomonadati</taxon>
        <taxon>Planctomycetota</taxon>
        <taxon>Planctomycetia</taxon>
        <taxon>Isosphaerales</taxon>
        <taxon>Isosphaeraceae</taxon>
        <taxon>Tautonia</taxon>
    </lineage>
</organism>
<dbReference type="RefSeq" id="WP_126725940.1">
    <property type="nucleotide sequence ID" value="NZ_RYZH01000024.1"/>
</dbReference>
<dbReference type="OrthoDB" id="179913at2"/>
<accession>A0A432MIN9</accession>
<dbReference type="SUPFAM" id="SSF55347">
    <property type="entry name" value="Glyceraldehyde-3-phosphate dehydrogenase-like, C-terminal domain"/>
    <property type="match status" value="1"/>
</dbReference>
<dbReference type="GO" id="GO:0000166">
    <property type="term" value="F:nucleotide binding"/>
    <property type="evidence" value="ECO:0007669"/>
    <property type="project" value="InterPro"/>
</dbReference>
<dbReference type="AlphaFoldDB" id="A0A432MIN9"/>
<keyword evidence="5" id="KW-1185">Reference proteome</keyword>
<gene>
    <name evidence="4" type="ORF">TsocGM_13425</name>
</gene>
<dbReference type="InterPro" id="IPR000683">
    <property type="entry name" value="Gfo/Idh/MocA-like_OxRdtase_N"/>
</dbReference>
<dbReference type="Gene3D" id="3.40.50.720">
    <property type="entry name" value="NAD(P)-binding Rossmann-like Domain"/>
    <property type="match status" value="1"/>
</dbReference>